<keyword evidence="1" id="KW-1133">Transmembrane helix</keyword>
<dbReference type="EMBL" id="AYSO01000013">
    <property type="protein sequence ID" value="KIE47808.1"/>
    <property type="molecule type" value="Genomic_DNA"/>
</dbReference>
<comment type="caution">
    <text evidence="2">The sequence shown here is derived from an EMBL/GenBank/DDBJ whole genome shotgun (WGS) entry which is preliminary data.</text>
</comment>
<keyword evidence="3" id="KW-1185">Reference proteome</keyword>
<dbReference type="Proteomes" id="UP000031366">
    <property type="component" value="Unassembled WGS sequence"/>
</dbReference>
<dbReference type="RefSeq" id="WP_039630876.1">
    <property type="nucleotide sequence ID" value="NZ_AYSO01000013.1"/>
</dbReference>
<feature type="transmembrane region" description="Helical" evidence="1">
    <location>
        <begin position="32"/>
        <end position="49"/>
    </location>
</feature>
<protein>
    <submittedName>
        <fullName evidence="2">Putative membrane protein</fullName>
    </submittedName>
</protein>
<reference evidence="2 3" key="1">
    <citation type="journal article" date="2015" name="Infect. Genet. Evol.">
        <title>Genomic sequences of six botulinum neurotoxin-producing strains representing three clostridial species illustrate the mobility and diversity of botulinum neurotoxin genes.</title>
        <authorList>
            <person name="Smith T.J."/>
            <person name="Hill K.K."/>
            <person name="Xie G."/>
            <person name="Foley B.T."/>
            <person name="Williamson C.H."/>
            <person name="Foster J.T."/>
            <person name="Johnson S.L."/>
            <person name="Chertkov O."/>
            <person name="Teshima H."/>
            <person name="Gibbons H.S."/>
            <person name="Johnsky L.A."/>
            <person name="Karavis M.A."/>
            <person name="Smith L.A."/>
        </authorList>
    </citation>
    <scope>NUCLEOTIDE SEQUENCE [LARGE SCALE GENOMIC DNA]</scope>
    <source>
        <strain evidence="2 3">CDC 2741</strain>
    </source>
</reference>
<proteinExistence type="predicted"/>
<organism evidence="2 3">
    <name type="scientific">Clostridium argentinense CDC 2741</name>
    <dbReference type="NCBI Taxonomy" id="1418104"/>
    <lineage>
        <taxon>Bacteria</taxon>
        <taxon>Bacillati</taxon>
        <taxon>Bacillota</taxon>
        <taxon>Clostridia</taxon>
        <taxon>Eubacteriales</taxon>
        <taxon>Clostridiaceae</taxon>
        <taxon>Clostridium</taxon>
    </lineage>
</organism>
<feature type="transmembrane region" description="Helical" evidence="1">
    <location>
        <begin position="7"/>
        <end position="26"/>
    </location>
</feature>
<sequence length="121" mass="13905">MKEKNKYKIIFTVIACIVFGGALFLKRPINETSFIISAIISLGFIIGIITKDNMNLKKKHIIFLLLIILLIALVTVLSNKEIIPDWFFVPFILTIVGLSIIPVLYRTIKNLMLYYKDDEDE</sequence>
<name>A0A0C1U7N8_9CLOT</name>
<keyword evidence="1" id="KW-0472">Membrane</keyword>
<evidence type="ECO:0000313" key="3">
    <source>
        <dbReference type="Proteomes" id="UP000031366"/>
    </source>
</evidence>
<keyword evidence="1" id="KW-0812">Transmembrane</keyword>
<accession>A0A0C1U7N8</accession>
<feature type="transmembrane region" description="Helical" evidence="1">
    <location>
        <begin position="61"/>
        <end position="80"/>
    </location>
</feature>
<dbReference type="AlphaFoldDB" id="A0A0C1U7N8"/>
<evidence type="ECO:0000313" key="2">
    <source>
        <dbReference type="EMBL" id="KIE47808.1"/>
    </source>
</evidence>
<gene>
    <name evidence="2" type="ORF">U732_3650</name>
</gene>
<evidence type="ECO:0000256" key="1">
    <source>
        <dbReference type="SAM" id="Phobius"/>
    </source>
</evidence>
<feature type="transmembrane region" description="Helical" evidence="1">
    <location>
        <begin position="86"/>
        <end position="105"/>
    </location>
</feature>